<evidence type="ECO:0000313" key="4">
    <source>
        <dbReference type="Proteomes" id="UP000271683"/>
    </source>
</evidence>
<dbReference type="SMART" id="SM00857">
    <property type="entry name" value="Resolvase"/>
    <property type="match status" value="1"/>
</dbReference>
<dbReference type="Pfam" id="PF00239">
    <property type="entry name" value="Resolvase"/>
    <property type="match status" value="1"/>
</dbReference>
<dbReference type="InterPro" id="IPR009057">
    <property type="entry name" value="Homeodomain-like_sf"/>
</dbReference>
<dbReference type="CDD" id="cd03768">
    <property type="entry name" value="SR_ResInv"/>
    <property type="match status" value="1"/>
</dbReference>
<dbReference type="AlphaFoldDB" id="A0A3N1FT93"/>
<dbReference type="InterPro" id="IPR006119">
    <property type="entry name" value="Resolv_N"/>
</dbReference>
<feature type="domain" description="Resolvase/invertase-type recombinase catalytic" evidence="2">
    <location>
        <begin position="2"/>
        <end position="133"/>
    </location>
</feature>
<evidence type="ECO:0000313" key="3">
    <source>
        <dbReference type="EMBL" id="ROP21227.1"/>
    </source>
</evidence>
<reference evidence="3 4" key="1">
    <citation type="submission" date="2018-11" db="EMBL/GenBank/DDBJ databases">
        <title>Sequencing the genomes of 1000 actinobacteria strains.</title>
        <authorList>
            <person name="Klenk H.-P."/>
        </authorList>
    </citation>
    <scope>NUCLEOTIDE SEQUENCE [LARGE SCALE GENOMIC DNA]</scope>
    <source>
        <strain evidence="3 4">DSM 43634</strain>
    </source>
</reference>
<dbReference type="GO" id="GO:0000150">
    <property type="term" value="F:DNA strand exchange activity"/>
    <property type="evidence" value="ECO:0007669"/>
    <property type="project" value="InterPro"/>
</dbReference>
<comment type="similarity">
    <text evidence="1">Belongs to the site-specific recombinase resolvase family.</text>
</comment>
<dbReference type="Gene3D" id="3.40.50.1390">
    <property type="entry name" value="Resolvase, N-terminal catalytic domain"/>
    <property type="match status" value="1"/>
</dbReference>
<gene>
    <name evidence="3" type="ORF">EDD30_7621</name>
</gene>
<comment type="caution">
    <text evidence="3">The sequence shown here is derived from an EMBL/GenBank/DDBJ whole genome shotgun (WGS) entry which is preliminary data.</text>
</comment>
<dbReference type="EMBL" id="RJKL01000002">
    <property type="protein sequence ID" value="ROP21227.1"/>
    <property type="molecule type" value="Genomic_DNA"/>
</dbReference>
<name>A0A3N1FT93_9ACTN</name>
<dbReference type="OrthoDB" id="3621759at2"/>
<dbReference type="Gene3D" id="1.10.10.60">
    <property type="entry name" value="Homeodomain-like"/>
    <property type="match status" value="1"/>
</dbReference>
<dbReference type="GO" id="GO:0003677">
    <property type="term" value="F:DNA binding"/>
    <property type="evidence" value="ECO:0007669"/>
    <property type="project" value="InterPro"/>
</dbReference>
<accession>A0A3N1FT93</accession>
<dbReference type="InterPro" id="IPR036162">
    <property type="entry name" value="Resolvase-like_N_sf"/>
</dbReference>
<dbReference type="Proteomes" id="UP000271683">
    <property type="component" value="Unassembled WGS sequence"/>
</dbReference>
<proteinExistence type="inferred from homology"/>
<dbReference type="SUPFAM" id="SSF46689">
    <property type="entry name" value="Homeodomain-like"/>
    <property type="match status" value="1"/>
</dbReference>
<evidence type="ECO:0000256" key="1">
    <source>
        <dbReference type="ARBA" id="ARBA00009913"/>
    </source>
</evidence>
<dbReference type="SUPFAM" id="SSF53041">
    <property type="entry name" value="Resolvase-like"/>
    <property type="match status" value="1"/>
</dbReference>
<organism evidence="3 4">
    <name type="scientific">Couchioplanes caeruleus</name>
    <dbReference type="NCBI Taxonomy" id="56438"/>
    <lineage>
        <taxon>Bacteria</taxon>
        <taxon>Bacillati</taxon>
        <taxon>Actinomycetota</taxon>
        <taxon>Actinomycetes</taxon>
        <taxon>Micromonosporales</taxon>
        <taxon>Micromonosporaceae</taxon>
        <taxon>Couchioplanes</taxon>
    </lineage>
</organism>
<dbReference type="RefSeq" id="WP_084556270.1">
    <property type="nucleotide sequence ID" value="NZ_RJKL01000002.1"/>
</dbReference>
<evidence type="ECO:0000259" key="2">
    <source>
        <dbReference type="PROSITE" id="PS51736"/>
    </source>
</evidence>
<dbReference type="PROSITE" id="PS51736">
    <property type="entry name" value="RECOMBINASES_3"/>
    <property type="match status" value="1"/>
</dbReference>
<sequence>MTVIGYARTRPVDDITAVRAELTAAGCTAIYCDEQVSIRAHQPQLDRALAAVPAGGTLIVCRLIHIGRSLDYLADLLIQLDHRGVRFRALREQLDTAEHGELLRQVTHGLIETQKAWRSEATREGLAEAVAAGRKLGRRPGPPPLTQEQDELAQHLRATGVPVTEIADLIGVSRSKLYCVQPPEAATPTTGEDSAP</sequence>
<protein>
    <submittedName>
        <fullName evidence="3">DNA invertase Pin-like site-specific DNA recombinase</fullName>
    </submittedName>
</protein>